<dbReference type="GO" id="GO:0003676">
    <property type="term" value="F:nucleic acid binding"/>
    <property type="evidence" value="ECO:0007669"/>
    <property type="project" value="InterPro"/>
</dbReference>
<evidence type="ECO:0000259" key="2">
    <source>
        <dbReference type="SMART" id="SM00507"/>
    </source>
</evidence>
<accession>A0A133V5F7</accession>
<organism evidence="3 4">
    <name type="scientific">candidate division MSBL1 archaeon SCGC-AAA261F17</name>
    <dbReference type="NCBI Taxonomy" id="1698274"/>
    <lineage>
        <taxon>Archaea</taxon>
        <taxon>Methanobacteriati</taxon>
        <taxon>Methanobacteriota</taxon>
        <taxon>candidate division MSBL1</taxon>
    </lineage>
</organism>
<reference evidence="3 4" key="1">
    <citation type="journal article" date="2016" name="Sci. Rep.">
        <title>Metabolic traits of an uncultured archaeal lineage -MSBL1- from brine pools of the Red Sea.</title>
        <authorList>
            <person name="Mwirichia R."/>
            <person name="Alam I."/>
            <person name="Rashid M."/>
            <person name="Vinu M."/>
            <person name="Ba-Alawi W."/>
            <person name="Anthony Kamau A."/>
            <person name="Kamanda Ngugi D."/>
            <person name="Goker M."/>
            <person name="Klenk H.P."/>
            <person name="Bajic V."/>
            <person name="Stingl U."/>
        </authorList>
    </citation>
    <scope>NUCLEOTIDE SEQUENCE [LARGE SCALE GENOMIC DNA]</scope>
    <source>
        <strain evidence="3">SCGC-AAA261F17</strain>
    </source>
</reference>
<dbReference type="Pfam" id="PF01844">
    <property type="entry name" value="HNH"/>
    <property type="match status" value="1"/>
</dbReference>
<feature type="region of interest" description="Disordered" evidence="1">
    <location>
        <begin position="1"/>
        <end position="42"/>
    </location>
</feature>
<dbReference type="GO" id="GO:0008270">
    <property type="term" value="F:zinc ion binding"/>
    <property type="evidence" value="ECO:0007669"/>
    <property type="project" value="InterPro"/>
</dbReference>
<dbReference type="InterPro" id="IPR003615">
    <property type="entry name" value="HNH_nuc"/>
</dbReference>
<proteinExistence type="predicted"/>
<gene>
    <name evidence="3" type="ORF">AKJ44_02265</name>
</gene>
<comment type="caution">
    <text evidence="3">The sequence shown here is derived from an EMBL/GenBank/DDBJ whole genome shotgun (WGS) entry which is preliminary data.</text>
</comment>
<name>A0A133V5F7_9EURY</name>
<keyword evidence="4" id="KW-1185">Reference proteome</keyword>
<sequence length="123" mass="14105">MMEDLDELIWGKKEKRKKKGTRRGSGKRGKKKTKRKSVPQRLQREIAMRSKGRCEFCGTPFEGNAILGTRKVGFHLHHIDGNRANNRKSNLILLCPNCHDMADRGEITKRELKNRISGFGFGL</sequence>
<dbReference type="Proteomes" id="UP000070035">
    <property type="component" value="Unassembled WGS sequence"/>
</dbReference>
<evidence type="ECO:0000313" key="4">
    <source>
        <dbReference type="Proteomes" id="UP000070035"/>
    </source>
</evidence>
<feature type="domain" description="HNH nuclease" evidence="2">
    <location>
        <begin position="41"/>
        <end position="100"/>
    </location>
</feature>
<dbReference type="SMART" id="SM00507">
    <property type="entry name" value="HNHc"/>
    <property type="match status" value="1"/>
</dbReference>
<dbReference type="GO" id="GO:0004519">
    <property type="term" value="F:endonuclease activity"/>
    <property type="evidence" value="ECO:0007669"/>
    <property type="project" value="InterPro"/>
</dbReference>
<feature type="compositionally biased region" description="Basic residues" evidence="1">
    <location>
        <begin position="13"/>
        <end position="38"/>
    </location>
</feature>
<dbReference type="CDD" id="cd00085">
    <property type="entry name" value="HNHc"/>
    <property type="match status" value="1"/>
</dbReference>
<protein>
    <recommendedName>
        <fullName evidence="2">HNH nuclease domain-containing protein</fullName>
    </recommendedName>
</protein>
<evidence type="ECO:0000256" key="1">
    <source>
        <dbReference type="SAM" id="MobiDB-lite"/>
    </source>
</evidence>
<dbReference type="AlphaFoldDB" id="A0A133V5F7"/>
<dbReference type="Gene3D" id="1.10.30.50">
    <property type="match status" value="1"/>
</dbReference>
<dbReference type="EMBL" id="LHXY01000030">
    <property type="protein sequence ID" value="KXB01672.1"/>
    <property type="molecule type" value="Genomic_DNA"/>
</dbReference>
<dbReference type="InterPro" id="IPR002711">
    <property type="entry name" value="HNH"/>
</dbReference>
<evidence type="ECO:0000313" key="3">
    <source>
        <dbReference type="EMBL" id="KXB01672.1"/>
    </source>
</evidence>